<evidence type="ECO:0000256" key="1">
    <source>
        <dbReference type="SAM" id="Coils"/>
    </source>
</evidence>
<keyword evidence="3" id="KW-1185">Reference proteome</keyword>
<evidence type="ECO:0000313" key="2">
    <source>
        <dbReference type="EMBL" id="CAG8798231.1"/>
    </source>
</evidence>
<feature type="non-terminal residue" evidence="2">
    <location>
        <position position="58"/>
    </location>
</feature>
<organism evidence="2 3">
    <name type="scientific">Dentiscutata erythropus</name>
    <dbReference type="NCBI Taxonomy" id="1348616"/>
    <lineage>
        <taxon>Eukaryota</taxon>
        <taxon>Fungi</taxon>
        <taxon>Fungi incertae sedis</taxon>
        <taxon>Mucoromycota</taxon>
        <taxon>Glomeromycotina</taxon>
        <taxon>Glomeromycetes</taxon>
        <taxon>Diversisporales</taxon>
        <taxon>Gigasporaceae</taxon>
        <taxon>Dentiscutata</taxon>
    </lineage>
</organism>
<dbReference type="OrthoDB" id="10557656at2759"/>
<gene>
    <name evidence="2" type="ORF">DERYTH_LOCUS22835</name>
</gene>
<protein>
    <submittedName>
        <fullName evidence="2">5278_t:CDS:1</fullName>
    </submittedName>
</protein>
<dbReference type="EMBL" id="CAJVPY010032839">
    <property type="protein sequence ID" value="CAG8798231.1"/>
    <property type="molecule type" value="Genomic_DNA"/>
</dbReference>
<accession>A0A9N9JUN7</accession>
<feature type="non-terminal residue" evidence="2">
    <location>
        <position position="1"/>
    </location>
</feature>
<proteinExistence type="predicted"/>
<evidence type="ECO:0000313" key="3">
    <source>
        <dbReference type="Proteomes" id="UP000789405"/>
    </source>
</evidence>
<comment type="caution">
    <text evidence="2">The sequence shown here is derived from an EMBL/GenBank/DDBJ whole genome shotgun (WGS) entry which is preliminary data.</text>
</comment>
<sequence>LEQDLSLAQNELSEMESLENKLMQIKDNLALAQKALLEKDSLLQEANTHLAKQILKVS</sequence>
<feature type="coiled-coil region" evidence="1">
    <location>
        <begin position="1"/>
        <end position="35"/>
    </location>
</feature>
<keyword evidence="1" id="KW-0175">Coiled coil</keyword>
<dbReference type="Proteomes" id="UP000789405">
    <property type="component" value="Unassembled WGS sequence"/>
</dbReference>
<name>A0A9N9JUN7_9GLOM</name>
<dbReference type="AlphaFoldDB" id="A0A9N9JUN7"/>
<reference evidence="2" key="1">
    <citation type="submission" date="2021-06" db="EMBL/GenBank/DDBJ databases">
        <authorList>
            <person name="Kallberg Y."/>
            <person name="Tangrot J."/>
            <person name="Rosling A."/>
        </authorList>
    </citation>
    <scope>NUCLEOTIDE SEQUENCE</scope>
    <source>
        <strain evidence="2">MA453B</strain>
    </source>
</reference>